<comment type="caution">
    <text evidence="11">The sequence shown here is derived from an EMBL/GenBank/DDBJ whole genome shotgun (WGS) entry which is preliminary data.</text>
</comment>
<feature type="transmembrane region" description="Helical" evidence="8">
    <location>
        <begin position="374"/>
        <end position="393"/>
    </location>
</feature>
<evidence type="ECO:0000259" key="9">
    <source>
        <dbReference type="Pfam" id="PF01757"/>
    </source>
</evidence>
<evidence type="ECO:0000313" key="12">
    <source>
        <dbReference type="EMBL" id="NYI38349.1"/>
    </source>
</evidence>
<dbReference type="PANTHER" id="PTHR23028">
    <property type="entry name" value="ACETYLTRANSFERASE"/>
    <property type="match status" value="1"/>
</dbReference>
<evidence type="ECO:0000256" key="8">
    <source>
        <dbReference type="SAM" id="Phobius"/>
    </source>
</evidence>
<reference evidence="11" key="2">
    <citation type="submission" date="2020-09" db="EMBL/GenBank/DDBJ databases">
        <title>Novel species in genus Aeromicrobium.</title>
        <authorList>
            <person name="Zhang G."/>
        </authorList>
    </citation>
    <scope>NUCLEOTIDE SEQUENCE</scope>
    <source>
        <strain evidence="11">SSW1-57</strain>
    </source>
</reference>
<comment type="subcellular location">
    <subcellularLocation>
        <location evidence="1">Cell membrane</location>
        <topology evidence="1">Multi-pass membrane protein</topology>
    </subcellularLocation>
</comment>
<evidence type="ECO:0000313" key="11">
    <source>
        <dbReference type="EMBL" id="MBD1270957.1"/>
    </source>
</evidence>
<evidence type="ECO:0000256" key="1">
    <source>
        <dbReference type="ARBA" id="ARBA00004651"/>
    </source>
</evidence>
<dbReference type="InterPro" id="IPR043968">
    <property type="entry name" value="SGNH"/>
</dbReference>
<evidence type="ECO:0000313" key="14">
    <source>
        <dbReference type="Proteomes" id="UP000659061"/>
    </source>
</evidence>
<evidence type="ECO:0000313" key="13">
    <source>
        <dbReference type="Proteomes" id="UP000587211"/>
    </source>
</evidence>
<feature type="domain" description="Acyltransferase 3" evidence="9">
    <location>
        <begin position="13"/>
        <end position="350"/>
    </location>
</feature>
<name>A0A8I0FZU5_9ACTN</name>
<feature type="transmembrane region" description="Helical" evidence="8">
    <location>
        <begin position="152"/>
        <end position="168"/>
    </location>
</feature>
<dbReference type="Pfam" id="PF01757">
    <property type="entry name" value="Acyl_transf_3"/>
    <property type="match status" value="1"/>
</dbReference>
<gene>
    <name evidence="12" type="ORF">BJ975_001724</name>
    <name evidence="11" type="ORF">IDH50_11995</name>
</gene>
<evidence type="ECO:0000256" key="6">
    <source>
        <dbReference type="ARBA" id="ARBA00023136"/>
    </source>
</evidence>
<dbReference type="EMBL" id="JACWMT010000002">
    <property type="protein sequence ID" value="MBD1270957.1"/>
    <property type="molecule type" value="Genomic_DNA"/>
</dbReference>
<dbReference type="AlphaFoldDB" id="A0A8I0FZU5"/>
<dbReference type="InterPro" id="IPR050879">
    <property type="entry name" value="Acyltransferase_3"/>
</dbReference>
<evidence type="ECO:0000256" key="3">
    <source>
        <dbReference type="ARBA" id="ARBA00022679"/>
    </source>
</evidence>
<keyword evidence="7 11" id="KW-0012">Acyltransferase</keyword>
<dbReference type="Proteomes" id="UP000659061">
    <property type="component" value="Unassembled WGS sequence"/>
</dbReference>
<accession>A0A8I0FZU5</accession>
<proteinExistence type="predicted"/>
<feature type="transmembrane region" description="Helical" evidence="8">
    <location>
        <begin position="81"/>
        <end position="100"/>
    </location>
</feature>
<feature type="transmembrane region" description="Helical" evidence="8">
    <location>
        <begin position="12"/>
        <end position="32"/>
    </location>
</feature>
<dbReference type="InterPro" id="IPR002656">
    <property type="entry name" value="Acyl_transf_3_dom"/>
</dbReference>
<evidence type="ECO:0000256" key="5">
    <source>
        <dbReference type="ARBA" id="ARBA00022989"/>
    </source>
</evidence>
<keyword evidence="2" id="KW-1003">Cell membrane</keyword>
<evidence type="ECO:0000259" key="10">
    <source>
        <dbReference type="Pfam" id="PF19040"/>
    </source>
</evidence>
<organism evidence="11 14">
    <name type="scientific">Aeromicrobium tamlense</name>
    <dbReference type="NCBI Taxonomy" id="375541"/>
    <lineage>
        <taxon>Bacteria</taxon>
        <taxon>Bacillati</taxon>
        <taxon>Actinomycetota</taxon>
        <taxon>Actinomycetes</taxon>
        <taxon>Propionibacteriales</taxon>
        <taxon>Nocardioidaceae</taxon>
        <taxon>Aeromicrobium</taxon>
    </lineage>
</organism>
<dbReference type="Pfam" id="PF19040">
    <property type="entry name" value="SGNH"/>
    <property type="match status" value="1"/>
</dbReference>
<keyword evidence="13" id="KW-1185">Reference proteome</keyword>
<dbReference type="GO" id="GO:0005886">
    <property type="term" value="C:plasma membrane"/>
    <property type="evidence" value="ECO:0007669"/>
    <property type="project" value="UniProtKB-SubCell"/>
</dbReference>
<sequence length="651" mass="71104">MGVTAAPARARVASLDGIRGGFMLLFMAYHFGLTVLGGAWTGINVFFVLSGFLIARLLLVERERFGRVDLLGFYRRRARRLLPALIALLLVLAVWGLAFADDAARRQLRGDLVATLGFVMNWRLIAQADQYFAEFGSASMLRHAWTLSVEEQFYVVVPLLLAVLAWLGSRRIAAVVLVLLALASAWWTAQVGVGDATAQAHAYYGTDTRVQSLLVGVLLAHLVAGTGAVTRRVPSRGVLEPVAWASLLGLLTALVLVDPMSSLFFERGGILVQSAIVAVLVWACVARPDLSVHHVLGWRPLAWLGERSYGLYLYHWPVKLWIERGVPQIGTAAEIVVGCLVTTLLASLSYRYLERPVLDHGLRGLVPRLRRPGWLAVVGPASVVVMAVLVGQVPATGQAVAARDVPPLRAGQPAYEAGEEPTRIAVFGDSLPDRLAEVFPAEQYEDLSVTSLAVPGCDLLESRIAYRELQQDDECRAAKRDFAANVRDADVDTVLVMLPTFAAIPHEDPAGEPIWLESPQFRREVLDALDRLREGAAESGTTMQVATLPCRDPRQMATIPGISTYVADHPEVIDATAEPSVVNDWVRAWARARSVPLVDLYDVLGCGDGPVQEINDVTLFSDGLHFDDEAAAMVWTWLAPTVRDRAREVTR</sequence>
<dbReference type="InterPro" id="IPR036514">
    <property type="entry name" value="SGNH_hydro_sf"/>
</dbReference>
<feature type="transmembrane region" description="Helical" evidence="8">
    <location>
        <begin position="270"/>
        <end position="286"/>
    </location>
</feature>
<dbReference type="Gene3D" id="3.40.50.1110">
    <property type="entry name" value="SGNH hydrolase"/>
    <property type="match status" value="1"/>
</dbReference>
<dbReference type="RefSeq" id="WP_179424972.1">
    <property type="nucleotide sequence ID" value="NZ_BAAAMP010000001.1"/>
</dbReference>
<dbReference type="GO" id="GO:0009103">
    <property type="term" value="P:lipopolysaccharide biosynthetic process"/>
    <property type="evidence" value="ECO:0007669"/>
    <property type="project" value="TreeGrafter"/>
</dbReference>
<evidence type="ECO:0000256" key="7">
    <source>
        <dbReference type="ARBA" id="ARBA00023315"/>
    </source>
</evidence>
<feature type="transmembrane region" description="Helical" evidence="8">
    <location>
        <begin position="175"/>
        <end position="193"/>
    </location>
</feature>
<dbReference type="EMBL" id="JACBZN010000001">
    <property type="protein sequence ID" value="NYI38349.1"/>
    <property type="molecule type" value="Genomic_DNA"/>
</dbReference>
<protein>
    <submittedName>
        <fullName evidence="11">Acyltransferase family protein</fullName>
    </submittedName>
    <submittedName>
        <fullName evidence="12">Peptidoglycan/LPS O-acetylase OafA/YrhL</fullName>
    </submittedName>
</protein>
<feature type="domain" description="SGNH" evidence="10">
    <location>
        <begin position="419"/>
        <end position="634"/>
    </location>
</feature>
<feature type="transmembrane region" description="Helical" evidence="8">
    <location>
        <begin position="38"/>
        <end position="60"/>
    </location>
</feature>
<reference evidence="12 13" key="1">
    <citation type="submission" date="2020-07" db="EMBL/GenBank/DDBJ databases">
        <title>Sequencing the genomes of 1000 actinobacteria strains.</title>
        <authorList>
            <person name="Klenk H.-P."/>
        </authorList>
    </citation>
    <scope>NUCLEOTIDE SEQUENCE [LARGE SCALE GENOMIC DNA]</scope>
    <source>
        <strain evidence="12 13">DSM 19087</strain>
    </source>
</reference>
<dbReference type="PANTHER" id="PTHR23028:SF53">
    <property type="entry name" value="ACYL_TRANSF_3 DOMAIN-CONTAINING PROTEIN"/>
    <property type="match status" value="1"/>
</dbReference>
<dbReference type="Proteomes" id="UP000587211">
    <property type="component" value="Unassembled WGS sequence"/>
</dbReference>
<dbReference type="SUPFAM" id="SSF52266">
    <property type="entry name" value="SGNH hydrolase"/>
    <property type="match status" value="1"/>
</dbReference>
<evidence type="ECO:0000256" key="4">
    <source>
        <dbReference type="ARBA" id="ARBA00022692"/>
    </source>
</evidence>
<keyword evidence="3 11" id="KW-0808">Transferase</keyword>
<feature type="transmembrane region" description="Helical" evidence="8">
    <location>
        <begin position="213"/>
        <end position="230"/>
    </location>
</feature>
<evidence type="ECO:0000256" key="2">
    <source>
        <dbReference type="ARBA" id="ARBA00022475"/>
    </source>
</evidence>
<feature type="transmembrane region" description="Helical" evidence="8">
    <location>
        <begin position="242"/>
        <end position="264"/>
    </location>
</feature>
<dbReference type="GO" id="GO:0016747">
    <property type="term" value="F:acyltransferase activity, transferring groups other than amino-acyl groups"/>
    <property type="evidence" value="ECO:0007669"/>
    <property type="project" value="InterPro"/>
</dbReference>
<keyword evidence="4 8" id="KW-0812">Transmembrane</keyword>
<keyword evidence="5 8" id="KW-1133">Transmembrane helix</keyword>
<keyword evidence="6 8" id="KW-0472">Membrane</keyword>